<dbReference type="Gene3D" id="3.40.50.300">
    <property type="entry name" value="P-loop containing nucleotide triphosphate hydrolases"/>
    <property type="match status" value="1"/>
</dbReference>
<feature type="domain" description="ABC transporter" evidence="5">
    <location>
        <begin position="4"/>
        <end position="208"/>
    </location>
</feature>
<organism evidence="6 7">
    <name type="scientific">Alloprevotella tannerae</name>
    <dbReference type="NCBI Taxonomy" id="76122"/>
    <lineage>
        <taxon>Bacteria</taxon>
        <taxon>Pseudomonadati</taxon>
        <taxon>Bacteroidota</taxon>
        <taxon>Bacteroidia</taxon>
        <taxon>Bacteroidales</taxon>
        <taxon>Prevotellaceae</taxon>
        <taxon>Alloprevotella</taxon>
    </lineage>
</organism>
<dbReference type="EMBL" id="JABZGR010000009">
    <property type="protein sequence ID" value="MBF0970293.1"/>
    <property type="molecule type" value="Genomic_DNA"/>
</dbReference>
<dbReference type="PANTHER" id="PTHR42734:SF17">
    <property type="entry name" value="METAL TRANSPORT SYSTEM ATP-BINDING PROTEIN TM_0124-RELATED"/>
    <property type="match status" value="1"/>
</dbReference>
<dbReference type="PROSITE" id="PS00211">
    <property type="entry name" value="ABC_TRANSPORTER_1"/>
    <property type="match status" value="1"/>
</dbReference>
<dbReference type="PANTHER" id="PTHR42734">
    <property type="entry name" value="METAL TRANSPORT SYSTEM ATP-BINDING PROTEIN TM_0124-RELATED"/>
    <property type="match status" value="1"/>
</dbReference>
<dbReference type="InterPro" id="IPR017871">
    <property type="entry name" value="ABC_transporter-like_CS"/>
</dbReference>
<comment type="similarity">
    <text evidence="1">Belongs to the ABC transporter superfamily.</text>
</comment>
<reference evidence="6" key="1">
    <citation type="submission" date="2020-04" db="EMBL/GenBank/DDBJ databases">
        <title>Deep metagenomics examines the oral microbiome during advanced dental caries in children, revealing novel taxa and co-occurrences with host molecules.</title>
        <authorList>
            <person name="Baker J.L."/>
            <person name="Morton J.T."/>
            <person name="Dinis M."/>
            <person name="Alvarez R."/>
            <person name="Tran N.C."/>
            <person name="Knight R."/>
            <person name="Edlund A."/>
        </authorList>
    </citation>
    <scope>NUCLEOTIDE SEQUENCE</scope>
    <source>
        <strain evidence="6">JCVI_34_bin.1</strain>
    </source>
</reference>
<dbReference type="RefSeq" id="WP_303763620.1">
    <property type="nucleotide sequence ID" value="NZ_JABZGR010000009.1"/>
</dbReference>
<keyword evidence="2" id="KW-0813">Transport</keyword>
<dbReference type="GO" id="GO:0005524">
    <property type="term" value="F:ATP binding"/>
    <property type="evidence" value="ECO:0007669"/>
    <property type="project" value="UniProtKB-KW"/>
</dbReference>
<dbReference type="SUPFAM" id="SSF52540">
    <property type="entry name" value="P-loop containing nucleoside triphosphate hydrolases"/>
    <property type="match status" value="1"/>
</dbReference>
<name>A0A929RVZ3_9BACT</name>
<keyword evidence="4 6" id="KW-0067">ATP-binding</keyword>
<sequence length="210" mass="23543">MNLVSLSDVTFAFDGQVVLENVNIAIKPHDFIVLAGTNGGGKTTLLRLLAGLLRPTKGEIRRASGLRLGYLPQYRKIDRQFPLRVYDVVRSGLQNRKKLLSRFSPDADDRVREALHQLAIEQLASRPISDLSGGQWQRVLLARAIVSRPDLLLLDEPDTHLDAAGKTFLYELLLRLQDDCAIVLVSHDETLPFSNVWQVSNHHVQPENGH</sequence>
<proteinExistence type="inferred from homology"/>
<gene>
    <name evidence="6" type="ORF">HXK21_04545</name>
</gene>
<dbReference type="InterPro" id="IPR050153">
    <property type="entry name" value="Metal_Ion_Import_ABC"/>
</dbReference>
<evidence type="ECO:0000313" key="7">
    <source>
        <dbReference type="Proteomes" id="UP000704068"/>
    </source>
</evidence>
<dbReference type="Pfam" id="PF00005">
    <property type="entry name" value="ABC_tran"/>
    <property type="match status" value="1"/>
</dbReference>
<dbReference type="PROSITE" id="PS50893">
    <property type="entry name" value="ABC_TRANSPORTER_2"/>
    <property type="match status" value="1"/>
</dbReference>
<keyword evidence="3" id="KW-0547">Nucleotide-binding</keyword>
<dbReference type="InterPro" id="IPR003439">
    <property type="entry name" value="ABC_transporter-like_ATP-bd"/>
</dbReference>
<dbReference type="Proteomes" id="UP000704068">
    <property type="component" value="Unassembled WGS sequence"/>
</dbReference>
<dbReference type="InterPro" id="IPR003593">
    <property type="entry name" value="AAA+_ATPase"/>
</dbReference>
<dbReference type="AlphaFoldDB" id="A0A929RVZ3"/>
<evidence type="ECO:0000256" key="1">
    <source>
        <dbReference type="ARBA" id="ARBA00005417"/>
    </source>
</evidence>
<evidence type="ECO:0000259" key="5">
    <source>
        <dbReference type="PROSITE" id="PS50893"/>
    </source>
</evidence>
<dbReference type="GO" id="GO:0016887">
    <property type="term" value="F:ATP hydrolysis activity"/>
    <property type="evidence" value="ECO:0007669"/>
    <property type="project" value="InterPro"/>
</dbReference>
<protein>
    <submittedName>
        <fullName evidence="6">Metal ABC transporter ATP-binding protein</fullName>
    </submittedName>
</protein>
<accession>A0A929RVZ3</accession>
<evidence type="ECO:0000313" key="6">
    <source>
        <dbReference type="EMBL" id="MBF0970293.1"/>
    </source>
</evidence>
<comment type="caution">
    <text evidence="6">The sequence shown here is derived from an EMBL/GenBank/DDBJ whole genome shotgun (WGS) entry which is preliminary data.</text>
</comment>
<dbReference type="SMART" id="SM00382">
    <property type="entry name" value="AAA"/>
    <property type="match status" value="1"/>
</dbReference>
<evidence type="ECO:0000256" key="2">
    <source>
        <dbReference type="ARBA" id="ARBA00022448"/>
    </source>
</evidence>
<evidence type="ECO:0000256" key="4">
    <source>
        <dbReference type="ARBA" id="ARBA00022840"/>
    </source>
</evidence>
<dbReference type="InterPro" id="IPR027417">
    <property type="entry name" value="P-loop_NTPase"/>
</dbReference>
<evidence type="ECO:0000256" key="3">
    <source>
        <dbReference type="ARBA" id="ARBA00022741"/>
    </source>
</evidence>